<keyword evidence="2" id="KW-0808">Transferase</keyword>
<dbReference type="Pfam" id="PF00535">
    <property type="entry name" value="Glycos_transf_2"/>
    <property type="match status" value="1"/>
</dbReference>
<protein>
    <submittedName>
        <fullName evidence="2">Glycosyl transferase family 2</fullName>
    </submittedName>
</protein>
<dbReference type="STRING" id="183.GCA_002009735_00636"/>
<dbReference type="EMBL" id="JH597773">
    <property type="protein sequence ID" value="EHQ07521.1"/>
    <property type="molecule type" value="Genomic_DNA"/>
</dbReference>
<name>H2CD45_9LEPT</name>
<dbReference type="HOGENOM" id="CLU_025996_4_4_12"/>
<dbReference type="InterPro" id="IPR029044">
    <property type="entry name" value="Nucleotide-diphossugar_trans"/>
</dbReference>
<organism evidence="2 3">
    <name type="scientific">Leptonema illini DSM 21528</name>
    <dbReference type="NCBI Taxonomy" id="929563"/>
    <lineage>
        <taxon>Bacteria</taxon>
        <taxon>Pseudomonadati</taxon>
        <taxon>Spirochaetota</taxon>
        <taxon>Spirochaetia</taxon>
        <taxon>Leptospirales</taxon>
        <taxon>Leptospiraceae</taxon>
        <taxon>Leptonema</taxon>
    </lineage>
</organism>
<evidence type="ECO:0000313" key="3">
    <source>
        <dbReference type="Proteomes" id="UP000005737"/>
    </source>
</evidence>
<keyword evidence="3" id="KW-1185">Reference proteome</keyword>
<proteinExistence type="predicted"/>
<reference evidence="2 3" key="1">
    <citation type="submission" date="2011-10" db="EMBL/GenBank/DDBJ databases">
        <title>The Improved High-Quality Draft genome of Leptonema illini DSM 21528.</title>
        <authorList>
            <consortium name="US DOE Joint Genome Institute (JGI-PGF)"/>
            <person name="Lucas S."/>
            <person name="Copeland A."/>
            <person name="Lapidus A."/>
            <person name="Glavina del Rio T."/>
            <person name="Dalin E."/>
            <person name="Tice H."/>
            <person name="Bruce D."/>
            <person name="Goodwin L."/>
            <person name="Pitluck S."/>
            <person name="Peters L."/>
            <person name="Mikhailova N."/>
            <person name="Held B."/>
            <person name="Kyrpides N."/>
            <person name="Mavromatis K."/>
            <person name="Ivanova N."/>
            <person name="Markowitz V."/>
            <person name="Cheng J.-F."/>
            <person name="Hugenholtz P."/>
            <person name="Woyke T."/>
            <person name="Wu D."/>
            <person name="Gronow S."/>
            <person name="Wellnitz S."/>
            <person name="Brambilla E.-M."/>
            <person name="Klenk H.-P."/>
            <person name="Eisen J.A."/>
        </authorList>
    </citation>
    <scope>NUCLEOTIDE SEQUENCE [LARGE SCALE GENOMIC DNA]</scope>
    <source>
        <strain evidence="2 3">DSM 21528</strain>
    </source>
</reference>
<dbReference type="AlphaFoldDB" id="H2CD45"/>
<dbReference type="GO" id="GO:0016758">
    <property type="term" value="F:hexosyltransferase activity"/>
    <property type="evidence" value="ECO:0007669"/>
    <property type="project" value="UniProtKB-ARBA"/>
</dbReference>
<evidence type="ECO:0000313" key="2">
    <source>
        <dbReference type="EMBL" id="EHQ07521.1"/>
    </source>
</evidence>
<gene>
    <name evidence="2" type="ORF">Lepil_2852</name>
</gene>
<dbReference type="Gene3D" id="3.90.550.10">
    <property type="entry name" value="Spore Coat Polysaccharide Biosynthesis Protein SpsA, Chain A"/>
    <property type="match status" value="1"/>
</dbReference>
<dbReference type="PANTHER" id="PTHR22916:SF3">
    <property type="entry name" value="UDP-GLCNAC:BETAGAL BETA-1,3-N-ACETYLGLUCOSAMINYLTRANSFERASE-LIKE PROTEIN 1"/>
    <property type="match status" value="1"/>
</dbReference>
<dbReference type="InterPro" id="IPR001173">
    <property type="entry name" value="Glyco_trans_2-like"/>
</dbReference>
<evidence type="ECO:0000259" key="1">
    <source>
        <dbReference type="Pfam" id="PF00535"/>
    </source>
</evidence>
<accession>H2CD45</accession>
<sequence>MIDMKISVVLTSYNHEKYIEQAIESILRQKINCALEIVVGDDCSTDKTPIIIEKYKEKHPDTFIILRDSSNLGLTKNLQRCFRACSGDYVAVCEGDDYWIDDNKLALQLEFLESSRNCSMCFNKVRTLYNNQFGIYAGQNDLSDKEFSIHDLIGFNFIGNFSACFYRKKAVDKINPRIYDYLTYDWFFNMAVAEEGNIGYIDREMSVYRVHEGGLWSKVSYEDQLMLIIKNIDQYNLFFESKYEKDFLGQKNKLYLLLFKNSIKDKRAGKTISYGAKFFGGRVRFMLK</sequence>
<dbReference type="PANTHER" id="PTHR22916">
    <property type="entry name" value="GLYCOSYLTRANSFERASE"/>
    <property type="match status" value="1"/>
</dbReference>
<feature type="domain" description="Glycosyltransferase 2-like" evidence="1">
    <location>
        <begin position="7"/>
        <end position="138"/>
    </location>
</feature>
<dbReference type="Proteomes" id="UP000005737">
    <property type="component" value="Unassembled WGS sequence"/>
</dbReference>
<dbReference type="SUPFAM" id="SSF53448">
    <property type="entry name" value="Nucleotide-diphospho-sugar transferases"/>
    <property type="match status" value="1"/>
</dbReference>